<organism evidence="3 4">
    <name type="scientific">Diversispora epigaea</name>
    <dbReference type="NCBI Taxonomy" id="1348612"/>
    <lineage>
        <taxon>Eukaryota</taxon>
        <taxon>Fungi</taxon>
        <taxon>Fungi incertae sedis</taxon>
        <taxon>Mucoromycota</taxon>
        <taxon>Glomeromycotina</taxon>
        <taxon>Glomeromycetes</taxon>
        <taxon>Diversisporales</taxon>
        <taxon>Diversisporaceae</taxon>
        <taxon>Diversispora</taxon>
    </lineage>
</organism>
<dbReference type="EMBL" id="PQFF01000262">
    <property type="protein sequence ID" value="RHZ69221.1"/>
    <property type="molecule type" value="Genomic_DNA"/>
</dbReference>
<evidence type="ECO:0000313" key="4">
    <source>
        <dbReference type="Proteomes" id="UP000266861"/>
    </source>
</evidence>
<sequence length="105" mass="11107">MIFYNGKVFLLALQFALTLTTAFPLTNTTPFYSTNSTNSGSPTASSSNFPNESDQNQNSISQVVIGIIVAIKGGGSGGNQVGTDTEIGAVRKTETIEVAYYEESD</sequence>
<evidence type="ECO:0000256" key="2">
    <source>
        <dbReference type="SAM" id="SignalP"/>
    </source>
</evidence>
<evidence type="ECO:0000313" key="3">
    <source>
        <dbReference type="EMBL" id="RHZ69221.1"/>
    </source>
</evidence>
<feature type="signal peptide" evidence="2">
    <location>
        <begin position="1"/>
        <end position="22"/>
    </location>
</feature>
<protein>
    <submittedName>
        <fullName evidence="3">Uncharacterized protein</fullName>
    </submittedName>
</protein>
<feature type="compositionally biased region" description="Low complexity" evidence="1">
    <location>
        <begin position="30"/>
        <end position="48"/>
    </location>
</feature>
<name>A0A397I0V1_9GLOM</name>
<feature type="chain" id="PRO_5017215580" evidence="2">
    <location>
        <begin position="23"/>
        <end position="105"/>
    </location>
</feature>
<proteinExistence type="predicted"/>
<reference evidence="3 4" key="1">
    <citation type="submission" date="2018-08" db="EMBL/GenBank/DDBJ databases">
        <title>Genome and evolution of the arbuscular mycorrhizal fungus Diversispora epigaea (formerly Glomus versiforme) and its bacterial endosymbionts.</title>
        <authorList>
            <person name="Sun X."/>
            <person name="Fei Z."/>
            <person name="Harrison M."/>
        </authorList>
    </citation>
    <scope>NUCLEOTIDE SEQUENCE [LARGE SCALE GENOMIC DNA]</scope>
    <source>
        <strain evidence="3 4">IT104</strain>
    </source>
</reference>
<keyword evidence="2" id="KW-0732">Signal</keyword>
<gene>
    <name evidence="3" type="ORF">Glove_286g2</name>
</gene>
<evidence type="ECO:0000256" key="1">
    <source>
        <dbReference type="SAM" id="MobiDB-lite"/>
    </source>
</evidence>
<comment type="caution">
    <text evidence="3">The sequence shown here is derived from an EMBL/GenBank/DDBJ whole genome shotgun (WGS) entry which is preliminary data.</text>
</comment>
<feature type="region of interest" description="Disordered" evidence="1">
    <location>
        <begin position="30"/>
        <end position="56"/>
    </location>
</feature>
<dbReference type="Proteomes" id="UP000266861">
    <property type="component" value="Unassembled WGS sequence"/>
</dbReference>
<keyword evidence="4" id="KW-1185">Reference proteome</keyword>
<accession>A0A397I0V1</accession>
<dbReference type="AlphaFoldDB" id="A0A397I0V1"/>